<protein>
    <submittedName>
        <fullName evidence="2">Uncharacterized protein</fullName>
    </submittedName>
</protein>
<accession>X1LYU0</accession>
<feature type="non-terminal residue" evidence="2">
    <location>
        <position position="1"/>
    </location>
</feature>
<dbReference type="AlphaFoldDB" id="X1LYU0"/>
<dbReference type="EMBL" id="BARV01006302">
    <property type="protein sequence ID" value="GAI10956.1"/>
    <property type="molecule type" value="Genomic_DNA"/>
</dbReference>
<reference evidence="2" key="1">
    <citation type="journal article" date="2014" name="Front. Microbiol.">
        <title>High frequency of phylogenetically diverse reductive dehalogenase-homologous genes in deep subseafloor sedimentary metagenomes.</title>
        <authorList>
            <person name="Kawai M."/>
            <person name="Futagami T."/>
            <person name="Toyoda A."/>
            <person name="Takaki Y."/>
            <person name="Nishi S."/>
            <person name="Hori S."/>
            <person name="Arai W."/>
            <person name="Tsubouchi T."/>
            <person name="Morono Y."/>
            <person name="Uchiyama I."/>
            <person name="Ito T."/>
            <person name="Fujiyama A."/>
            <person name="Inagaki F."/>
            <person name="Takami H."/>
        </authorList>
    </citation>
    <scope>NUCLEOTIDE SEQUENCE</scope>
    <source>
        <strain evidence="2">Expedition CK06-06</strain>
    </source>
</reference>
<sequence length="142" mass="14645">VGLLGGLLLGGGQEQQQDITQTSTVTPEMPVDVGVDPTIQLLLDIITKQQLAAGAGEIDIGAGAIITGDVGTSEITNITNTYTTSINIQKTITETYPTQITKTVTVASQEAKQEGGMNILAIAAIVVGAILFLPKLLKGKKG</sequence>
<name>X1LYU0_9ZZZZ</name>
<comment type="caution">
    <text evidence="2">The sequence shown here is derived from an EMBL/GenBank/DDBJ whole genome shotgun (WGS) entry which is preliminary data.</text>
</comment>
<keyword evidence="1" id="KW-0812">Transmembrane</keyword>
<proteinExistence type="predicted"/>
<keyword evidence="1" id="KW-1133">Transmembrane helix</keyword>
<keyword evidence="1" id="KW-0472">Membrane</keyword>
<feature type="transmembrane region" description="Helical" evidence="1">
    <location>
        <begin position="115"/>
        <end position="133"/>
    </location>
</feature>
<evidence type="ECO:0000313" key="2">
    <source>
        <dbReference type="EMBL" id="GAI10956.1"/>
    </source>
</evidence>
<organism evidence="2">
    <name type="scientific">marine sediment metagenome</name>
    <dbReference type="NCBI Taxonomy" id="412755"/>
    <lineage>
        <taxon>unclassified sequences</taxon>
        <taxon>metagenomes</taxon>
        <taxon>ecological metagenomes</taxon>
    </lineage>
</organism>
<evidence type="ECO:0000256" key="1">
    <source>
        <dbReference type="SAM" id="Phobius"/>
    </source>
</evidence>
<gene>
    <name evidence="2" type="ORF">S06H3_12903</name>
</gene>